<keyword evidence="3" id="KW-1185">Reference proteome</keyword>
<dbReference type="InterPro" id="IPR011611">
    <property type="entry name" value="PfkB_dom"/>
</dbReference>
<dbReference type="Proteomes" id="UP001056384">
    <property type="component" value="Chromosome 8"/>
</dbReference>
<evidence type="ECO:0000259" key="1">
    <source>
        <dbReference type="Pfam" id="PF00294"/>
    </source>
</evidence>
<dbReference type="Pfam" id="PF00294">
    <property type="entry name" value="PfkB"/>
    <property type="match status" value="1"/>
</dbReference>
<feature type="domain" description="Carbohydrate kinase PfkB" evidence="1">
    <location>
        <begin position="187"/>
        <end position="326"/>
    </location>
</feature>
<dbReference type="PANTHER" id="PTHR47098">
    <property type="entry name" value="PROTEIN MAK32"/>
    <property type="match status" value="1"/>
</dbReference>
<dbReference type="OrthoDB" id="497927at2759"/>
<dbReference type="Gene3D" id="3.40.1190.20">
    <property type="match status" value="1"/>
</dbReference>
<dbReference type="SUPFAM" id="SSF53613">
    <property type="entry name" value="Ribokinase-like"/>
    <property type="match status" value="1"/>
</dbReference>
<proteinExistence type="predicted"/>
<name>A0A9Q9AWB4_9PEZI</name>
<dbReference type="PANTHER" id="PTHR47098:SF1">
    <property type="entry name" value="PFKB FAMILY CARBOHYDRATE KINASE SUPERFAMILY (AFU_ORTHOLOGUE AFUA_4G09500)"/>
    <property type="match status" value="1"/>
</dbReference>
<gene>
    <name evidence="2" type="ORF">Slin15195_G096490</name>
</gene>
<dbReference type="GO" id="GO:0016301">
    <property type="term" value="F:kinase activity"/>
    <property type="evidence" value="ECO:0007669"/>
    <property type="project" value="UniProtKB-KW"/>
</dbReference>
<sequence>MNDDQIRARAMAADFVALGGVWLDEIRKAGNTLRTNVVGGSVTYATLGARLFSSTRPEMIRLVLFEGTEFPQEVLDTFRHWRVGLTILPCGNAPAARGIVHYGNTENERFYERLTSPLDTSTSDLDRIDILEARCFHFFDIPATVLESVQTISQARQDAHRSSLSRKARLVMWEPQAKSCKPEYLAAHLLAAYSVDVFSPNHMELASFFDKQQSGVFDRNRVVQQANTFIESGIGSGFGCAIVRCAEHGCLVMLSDDRTLTPSRTVPPTWLPAYYGTESNMVVNSTGAGNAFLGSYAIGYQETGSYVEAAKFGTVGASFMVEQHGTPDLTGEGVEELWNGASVRRRLEEYTKRCAIA</sequence>
<evidence type="ECO:0000313" key="2">
    <source>
        <dbReference type="EMBL" id="USW56330.1"/>
    </source>
</evidence>
<dbReference type="InterPro" id="IPR029056">
    <property type="entry name" value="Ribokinase-like"/>
</dbReference>
<accession>A0A9Q9AWB4</accession>
<dbReference type="EMBL" id="CP099425">
    <property type="protein sequence ID" value="USW56330.1"/>
    <property type="molecule type" value="Genomic_DNA"/>
</dbReference>
<dbReference type="AlphaFoldDB" id="A0A9Q9AWB4"/>
<evidence type="ECO:0000313" key="3">
    <source>
        <dbReference type="Proteomes" id="UP001056384"/>
    </source>
</evidence>
<organism evidence="2 3">
    <name type="scientific">Septoria linicola</name>
    <dbReference type="NCBI Taxonomy" id="215465"/>
    <lineage>
        <taxon>Eukaryota</taxon>
        <taxon>Fungi</taxon>
        <taxon>Dikarya</taxon>
        <taxon>Ascomycota</taxon>
        <taxon>Pezizomycotina</taxon>
        <taxon>Dothideomycetes</taxon>
        <taxon>Dothideomycetidae</taxon>
        <taxon>Mycosphaerellales</taxon>
        <taxon>Mycosphaerellaceae</taxon>
        <taxon>Septoria</taxon>
    </lineage>
</organism>
<keyword evidence="2" id="KW-0808">Transferase</keyword>
<keyword evidence="2" id="KW-0418">Kinase</keyword>
<reference evidence="2" key="1">
    <citation type="submission" date="2022-06" db="EMBL/GenBank/DDBJ databases">
        <title>Complete genome sequences of two strains of the flax pathogen Septoria linicola.</title>
        <authorList>
            <person name="Lapalu N."/>
            <person name="Simon A."/>
            <person name="Demenou B."/>
            <person name="Paumier D."/>
            <person name="Guillot M.-P."/>
            <person name="Gout L."/>
            <person name="Valade R."/>
        </authorList>
    </citation>
    <scope>NUCLEOTIDE SEQUENCE</scope>
    <source>
        <strain evidence="2">SE15195</strain>
    </source>
</reference>
<protein>
    <submittedName>
        <fullName evidence="2">Carbohydrate kinase PfkB, ribokinase</fullName>
    </submittedName>
</protein>